<protein>
    <submittedName>
        <fullName evidence="2">AAA family ATPase</fullName>
    </submittedName>
</protein>
<dbReference type="InterPro" id="IPR018631">
    <property type="entry name" value="AAA-ATPase-like_dom"/>
</dbReference>
<reference evidence="2 3" key="1">
    <citation type="submission" date="2019-12" db="EMBL/GenBank/DDBJ databases">
        <title>Sporaefaciens musculi gen. nov., sp. nov., a novel bacterium isolated from the caecum of an obese mouse.</title>
        <authorList>
            <person name="Rasmussen T.S."/>
            <person name="Streidl T."/>
            <person name="Hitch T.C.A."/>
            <person name="Wortmann E."/>
            <person name="Deptula P."/>
            <person name="Hansen M."/>
            <person name="Nielsen D.S."/>
            <person name="Clavel T."/>
            <person name="Vogensen F.K."/>
        </authorList>
    </citation>
    <scope>NUCLEOTIDE SEQUENCE [LARGE SCALE GENOMIC DNA]</scope>
    <source>
        <strain evidence="2 3">WCA-9-b2</strain>
    </source>
</reference>
<feature type="domain" description="AAA-ATPase-like" evidence="1">
    <location>
        <begin position="20"/>
        <end position="228"/>
    </location>
</feature>
<accession>A0A7X3MHB2</accession>
<dbReference type="SUPFAM" id="SSF52540">
    <property type="entry name" value="P-loop containing nucleoside triphosphate hydrolases"/>
    <property type="match status" value="1"/>
</dbReference>
<dbReference type="RefSeq" id="WP_159751576.1">
    <property type="nucleotide sequence ID" value="NZ_WUQX01000001.1"/>
</dbReference>
<dbReference type="InterPro" id="IPR012547">
    <property type="entry name" value="PDDEXK_9"/>
</dbReference>
<proteinExistence type="predicted"/>
<dbReference type="PANTHER" id="PTHR34825:SF1">
    <property type="entry name" value="AAA-ATPASE-LIKE DOMAIN-CONTAINING PROTEIN"/>
    <property type="match status" value="1"/>
</dbReference>
<keyword evidence="3" id="KW-1185">Reference proteome</keyword>
<dbReference type="PANTHER" id="PTHR34825">
    <property type="entry name" value="CONSERVED PROTEIN, WITH A WEAK D-GALACTARATE DEHYDRATASE/ALTRONATE HYDROLASE DOMAIN"/>
    <property type="match status" value="1"/>
</dbReference>
<dbReference type="Pfam" id="PF09820">
    <property type="entry name" value="AAA-ATPase_like"/>
    <property type="match status" value="1"/>
</dbReference>
<dbReference type="AlphaFoldDB" id="A0A7X3MHB2"/>
<sequence length="558" mass="64466">MGMFLDSIVPSERYKDIVRTRFFVDKSLMIAELISAVSIDGQKYVCITRPRRFGKSVMADMVAAFFGRTADGAPIFEGLNILSDRKEGRTDGDTSTPAQFGIDKEQVRECMNRYPVVYIDFSEIPERCSCFDEYITRILEGLKEDLSSAYPEIVSDTSKAVWDIMTEIFQKTRQRFVFVFDEWDAAFHMPFISEGDRQEFLRLLKALLKDKAYIEFAYMTGVLPIAKYSSGSEINMFKEYSMAASELYGEYFGFLEKEVDRLFEIYIQTTRIPKISRDDLRFWYDGYYTAVGERLYNPRSVVCALTDNQLKSYWTGSGPYEECYYYIKNNVKDIRDDLVLMVSGEGVKARIQEYAATAARLDTKDQIYSAMVVYGLLTYEDGSGRVFIPNKELMDRFDELLLSKESLGYVYSLARQSEKMLAATLAGDTKIMAQILEFAHDTESPILSYNHETELSALVNLVYLSARDEYRVEREDKAGKGYVDFIFYPQHRRGDALILELKVDGKPEEAIRQIRDKRYVLRFQGKLGEKPKFEGRVLAVGISYDRRMKKHSCRVEEL</sequence>
<evidence type="ECO:0000313" key="2">
    <source>
        <dbReference type="EMBL" id="MXP76440.1"/>
    </source>
</evidence>
<gene>
    <name evidence="2" type="ORF">GN277_13860</name>
</gene>
<comment type="caution">
    <text evidence="2">The sequence shown here is derived from an EMBL/GenBank/DDBJ whole genome shotgun (WGS) entry which is preliminary data.</text>
</comment>
<evidence type="ECO:0000313" key="3">
    <source>
        <dbReference type="Proteomes" id="UP000460412"/>
    </source>
</evidence>
<dbReference type="InterPro" id="IPR027417">
    <property type="entry name" value="P-loop_NTPase"/>
</dbReference>
<evidence type="ECO:0000259" key="1">
    <source>
        <dbReference type="Pfam" id="PF09820"/>
    </source>
</evidence>
<dbReference type="Proteomes" id="UP000460412">
    <property type="component" value="Unassembled WGS sequence"/>
</dbReference>
<dbReference type="Pfam" id="PF08011">
    <property type="entry name" value="PDDEXK_9"/>
    <property type="match status" value="1"/>
</dbReference>
<dbReference type="EMBL" id="WUQX01000001">
    <property type="protein sequence ID" value="MXP76440.1"/>
    <property type="molecule type" value="Genomic_DNA"/>
</dbReference>
<organism evidence="2 3">
    <name type="scientific">Sporofaciens musculi</name>
    <dbReference type="NCBI Taxonomy" id="2681861"/>
    <lineage>
        <taxon>Bacteria</taxon>
        <taxon>Bacillati</taxon>
        <taxon>Bacillota</taxon>
        <taxon>Clostridia</taxon>
        <taxon>Lachnospirales</taxon>
        <taxon>Lachnospiraceae</taxon>
        <taxon>Sporofaciens</taxon>
    </lineage>
</organism>
<name>A0A7X3MHB2_9FIRM</name>